<proteinExistence type="predicted"/>
<sequence length="68" mass="7335">MLQGFLLSLVKFGFFAALIMADIVGTTGRSGSGCGAIIDSCWWFPNNYQLSGTSLKTRTILARLQCEG</sequence>
<gene>
    <name evidence="1" type="ORF">FD14_GL000580</name>
</gene>
<organism evidence="1 2">
    <name type="scientific">Secundilactobacillus similis DSM 23365 = JCM 2765</name>
    <dbReference type="NCBI Taxonomy" id="1423804"/>
    <lineage>
        <taxon>Bacteria</taxon>
        <taxon>Bacillati</taxon>
        <taxon>Bacillota</taxon>
        <taxon>Bacilli</taxon>
        <taxon>Lactobacillales</taxon>
        <taxon>Lactobacillaceae</taxon>
        <taxon>Secundilactobacillus</taxon>
    </lineage>
</organism>
<evidence type="ECO:0000313" key="1">
    <source>
        <dbReference type="EMBL" id="KRN23827.1"/>
    </source>
</evidence>
<dbReference type="Proteomes" id="UP000051442">
    <property type="component" value="Unassembled WGS sequence"/>
</dbReference>
<protein>
    <submittedName>
        <fullName evidence="1">Uncharacterized protein</fullName>
    </submittedName>
</protein>
<dbReference type="PATRIC" id="fig|1423804.4.peg.625"/>
<evidence type="ECO:0000313" key="2">
    <source>
        <dbReference type="Proteomes" id="UP000051442"/>
    </source>
</evidence>
<dbReference type="EMBL" id="AYZM01000087">
    <property type="protein sequence ID" value="KRN23827.1"/>
    <property type="molecule type" value="Genomic_DNA"/>
</dbReference>
<name>A0A0R2F6E6_9LACO</name>
<keyword evidence="2" id="KW-1185">Reference proteome</keyword>
<dbReference type="AlphaFoldDB" id="A0A0R2F6E6"/>
<comment type="caution">
    <text evidence="1">The sequence shown here is derived from an EMBL/GenBank/DDBJ whole genome shotgun (WGS) entry which is preliminary data.</text>
</comment>
<reference evidence="1 2" key="1">
    <citation type="journal article" date="2015" name="Genome Announc.">
        <title>Expanding the biotechnology potential of lactobacilli through comparative genomics of 213 strains and associated genera.</title>
        <authorList>
            <person name="Sun Z."/>
            <person name="Harris H.M."/>
            <person name="McCann A."/>
            <person name="Guo C."/>
            <person name="Argimon S."/>
            <person name="Zhang W."/>
            <person name="Yang X."/>
            <person name="Jeffery I.B."/>
            <person name="Cooney J.C."/>
            <person name="Kagawa T.F."/>
            <person name="Liu W."/>
            <person name="Song Y."/>
            <person name="Salvetti E."/>
            <person name="Wrobel A."/>
            <person name="Rasinkangas P."/>
            <person name="Parkhill J."/>
            <person name="Rea M.C."/>
            <person name="O'Sullivan O."/>
            <person name="Ritari J."/>
            <person name="Douillard F.P."/>
            <person name="Paul Ross R."/>
            <person name="Yang R."/>
            <person name="Briner A.E."/>
            <person name="Felis G.E."/>
            <person name="de Vos W.M."/>
            <person name="Barrangou R."/>
            <person name="Klaenhammer T.R."/>
            <person name="Caufield P.W."/>
            <person name="Cui Y."/>
            <person name="Zhang H."/>
            <person name="O'Toole P.W."/>
        </authorList>
    </citation>
    <scope>NUCLEOTIDE SEQUENCE [LARGE SCALE GENOMIC DNA]</scope>
    <source>
        <strain evidence="1 2">DSM 23365</strain>
    </source>
</reference>
<accession>A0A0R2F6E6</accession>
<dbReference type="STRING" id="1423804.FD14_GL000580"/>